<evidence type="ECO:0000313" key="3">
    <source>
        <dbReference type="Proteomes" id="UP001481413"/>
    </source>
</evidence>
<proteinExistence type="predicted"/>
<dbReference type="RefSeq" id="WP_353294346.1">
    <property type="nucleotide sequence ID" value="NZ_BAABWH010000003.1"/>
</dbReference>
<feature type="signal peptide" evidence="1">
    <location>
        <begin position="1"/>
        <end position="24"/>
    </location>
</feature>
<keyword evidence="3" id="KW-1185">Reference proteome</keyword>
<comment type="caution">
    <text evidence="2">The sequence shown here is derived from an EMBL/GenBank/DDBJ whole genome shotgun (WGS) entry which is preliminary data.</text>
</comment>
<sequence length="204" mass="22248">MTAFLLRNIPTLLMGVCLPFSALAEVYSPGNQNNGLNELEDTDVQHGVFSVGYVNTLAYNNDSQPGILFGGRYFAGERWYLLGELQVGSHSTRAVVSNGEVLREDDEELLRYSAGAGYAILQGTASTSGLRAVPWSIAAEFNAGEQQSGETSGRYASLGLNVQFHGERVWTSVGVREFLIDDERLQALESDGGTQWDISLGLWF</sequence>
<reference evidence="2 3" key="1">
    <citation type="submission" date="2024-04" db="EMBL/GenBank/DDBJ databases">
        <title>Draft genome sequence of Thalassolituus maritimus NBRC 116585.</title>
        <authorList>
            <person name="Miyakawa T."/>
            <person name="Kusuya Y."/>
            <person name="Miura T."/>
        </authorList>
    </citation>
    <scope>NUCLEOTIDE SEQUENCE [LARGE SCALE GENOMIC DNA]</scope>
    <source>
        <strain evidence="2 3">5NW40-0001</strain>
    </source>
</reference>
<evidence type="ECO:0008006" key="4">
    <source>
        <dbReference type="Google" id="ProtNLM"/>
    </source>
</evidence>
<organism evidence="2 3">
    <name type="scientific">Thalassolituus maritimus</name>
    <dbReference type="NCBI Taxonomy" id="484498"/>
    <lineage>
        <taxon>Bacteria</taxon>
        <taxon>Pseudomonadati</taxon>
        <taxon>Pseudomonadota</taxon>
        <taxon>Gammaproteobacteria</taxon>
        <taxon>Oceanospirillales</taxon>
        <taxon>Oceanospirillaceae</taxon>
        <taxon>Thalassolituus</taxon>
    </lineage>
</organism>
<dbReference type="EMBL" id="BAABWH010000003">
    <property type="protein sequence ID" value="GAA6145393.1"/>
    <property type="molecule type" value="Genomic_DNA"/>
</dbReference>
<protein>
    <recommendedName>
        <fullName evidence="4">Outer membrane protein beta-barrel domain-containing protein</fullName>
    </recommendedName>
</protein>
<dbReference type="Proteomes" id="UP001481413">
    <property type="component" value="Unassembled WGS sequence"/>
</dbReference>
<name>A0ABP9ZZ11_9GAMM</name>
<keyword evidence="1" id="KW-0732">Signal</keyword>
<gene>
    <name evidence="2" type="ORF">NBRC116585_15110</name>
</gene>
<accession>A0ABP9ZZ11</accession>
<evidence type="ECO:0000256" key="1">
    <source>
        <dbReference type="SAM" id="SignalP"/>
    </source>
</evidence>
<feature type="chain" id="PRO_5045039209" description="Outer membrane protein beta-barrel domain-containing protein" evidence="1">
    <location>
        <begin position="25"/>
        <end position="204"/>
    </location>
</feature>
<evidence type="ECO:0000313" key="2">
    <source>
        <dbReference type="EMBL" id="GAA6145393.1"/>
    </source>
</evidence>